<dbReference type="InterPro" id="IPR025711">
    <property type="entry name" value="PepSY"/>
</dbReference>
<name>A0A1H5Y355_9GAMM</name>
<dbReference type="Proteomes" id="UP000236745">
    <property type="component" value="Unassembled WGS sequence"/>
</dbReference>
<protein>
    <submittedName>
        <fullName evidence="3">Peptidase propeptide and YPEB domain-containing protein</fullName>
    </submittedName>
</protein>
<sequence>MKTRHLTIATAAVAASLFGVSAAVASEKPPADSLPLAEIVTTIESQGYAPITEISMDDGVWEVEAYKNNEERELRVDPMTGNVLSDRRDD</sequence>
<feature type="domain" description="PepSY" evidence="2">
    <location>
        <begin position="10"/>
        <end position="85"/>
    </location>
</feature>
<evidence type="ECO:0000256" key="1">
    <source>
        <dbReference type="SAM" id="SignalP"/>
    </source>
</evidence>
<dbReference type="EMBL" id="FNVQ01000001">
    <property type="protein sequence ID" value="SEG18328.1"/>
    <property type="molecule type" value="Genomic_DNA"/>
</dbReference>
<feature type="chain" id="PRO_5009290085" evidence="1">
    <location>
        <begin position="26"/>
        <end position="90"/>
    </location>
</feature>
<dbReference type="Pfam" id="PF13670">
    <property type="entry name" value="PepSY_2"/>
    <property type="match status" value="1"/>
</dbReference>
<gene>
    <name evidence="3" type="ORF">SAMN05444390_1011596</name>
</gene>
<evidence type="ECO:0000313" key="3">
    <source>
        <dbReference type="EMBL" id="SEG18328.1"/>
    </source>
</evidence>
<dbReference type="AlphaFoldDB" id="A0A1H5Y355"/>
<dbReference type="Gene3D" id="3.10.450.40">
    <property type="match status" value="1"/>
</dbReference>
<feature type="signal peptide" evidence="1">
    <location>
        <begin position="1"/>
        <end position="25"/>
    </location>
</feature>
<proteinExistence type="predicted"/>
<keyword evidence="1" id="KW-0732">Signal</keyword>
<organism evidence="3 4">
    <name type="scientific">Marinobacterium lutimaris</name>
    <dbReference type="NCBI Taxonomy" id="568106"/>
    <lineage>
        <taxon>Bacteria</taxon>
        <taxon>Pseudomonadati</taxon>
        <taxon>Pseudomonadota</taxon>
        <taxon>Gammaproteobacteria</taxon>
        <taxon>Oceanospirillales</taxon>
        <taxon>Oceanospirillaceae</taxon>
        <taxon>Marinobacterium</taxon>
    </lineage>
</organism>
<dbReference type="OrthoDB" id="5738594at2"/>
<dbReference type="RefSeq" id="WP_104002487.1">
    <property type="nucleotide sequence ID" value="NZ_FNVQ01000001.1"/>
</dbReference>
<keyword evidence="4" id="KW-1185">Reference proteome</keyword>
<reference evidence="3 4" key="1">
    <citation type="submission" date="2016-10" db="EMBL/GenBank/DDBJ databases">
        <authorList>
            <person name="de Groot N.N."/>
        </authorList>
    </citation>
    <scope>NUCLEOTIDE SEQUENCE [LARGE SCALE GENOMIC DNA]</scope>
    <source>
        <strain evidence="3 4">DSM 22012</strain>
    </source>
</reference>
<accession>A0A1H5Y355</accession>
<evidence type="ECO:0000259" key="2">
    <source>
        <dbReference type="Pfam" id="PF13670"/>
    </source>
</evidence>
<evidence type="ECO:0000313" key="4">
    <source>
        <dbReference type="Proteomes" id="UP000236745"/>
    </source>
</evidence>